<dbReference type="SUPFAM" id="SSF63380">
    <property type="entry name" value="Riboflavin synthase domain-like"/>
    <property type="match status" value="1"/>
</dbReference>
<dbReference type="Pfam" id="PF00258">
    <property type="entry name" value="Flavodoxin_1"/>
    <property type="match status" value="1"/>
</dbReference>
<keyword evidence="8" id="KW-0521">NADP</keyword>
<dbReference type="PROSITE" id="PS51384">
    <property type="entry name" value="FAD_FR"/>
    <property type="match status" value="1"/>
</dbReference>
<dbReference type="InterPro" id="IPR017938">
    <property type="entry name" value="Riboflavin_synthase-like_b-brl"/>
</dbReference>
<evidence type="ECO:0000256" key="1">
    <source>
        <dbReference type="ARBA" id="ARBA00001917"/>
    </source>
</evidence>
<evidence type="ECO:0000256" key="4">
    <source>
        <dbReference type="ARBA" id="ARBA00022605"/>
    </source>
</evidence>
<organism evidence="14 15">
    <name type="scientific">Hymenobacter tibetensis</name>
    <dbReference type="NCBI Taxonomy" id="497967"/>
    <lineage>
        <taxon>Bacteria</taxon>
        <taxon>Pseudomonadati</taxon>
        <taxon>Bacteroidota</taxon>
        <taxon>Cytophagia</taxon>
        <taxon>Cytophagales</taxon>
        <taxon>Hymenobacteraceae</taxon>
        <taxon>Hymenobacter</taxon>
    </lineage>
</organism>
<dbReference type="InterPro" id="IPR001094">
    <property type="entry name" value="Flavdoxin-like"/>
</dbReference>
<gene>
    <name evidence="14" type="ORF">MTX78_09095</name>
</gene>
<dbReference type="Gene3D" id="2.40.30.10">
    <property type="entry name" value="Translation factors"/>
    <property type="match status" value="1"/>
</dbReference>
<dbReference type="Pfam" id="PF00175">
    <property type="entry name" value="NAD_binding_1"/>
    <property type="match status" value="1"/>
</dbReference>
<accession>A0ABY4D365</accession>
<keyword evidence="10" id="KW-0560">Oxidoreductase</keyword>
<evidence type="ECO:0000259" key="13">
    <source>
        <dbReference type="PROSITE" id="PS51384"/>
    </source>
</evidence>
<dbReference type="InterPro" id="IPR023173">
    <property type="entry name" value="NADPH_Cyt_P450_Rdtase_alpha"/>
</dbReference>
<dbReference type="InterPro" id="IPR003097">
    <property type="entry name" value="CysJ-like_FAD-binding"/>
</dbReference>
<keyword evidence="3" id="KW-0813">Transport</keyword>
<dbReference type="InterPro" id="IPR017927">
    <property type="entry name" value="FAD-bd_FR_type"/>
</dbReference>
<dbReference type="PRINTS" id="PR00369">
    <property type="entry name" value="FLAVODOXIN"/>
</dbReference>
<keyword evidence="11" id="KW-0198">Cysteine biosynthesis</keyword>
<dbReference type="EMBL" id="CP094669">
    <property type="protein sequence ID" value="UOG76741.1"/>
    <property type="molecule type" value="Genomic_DNA"/>
</dbReference>
<dbReference type="InterPro" id="IPR039261">
    <property type="entry name" value="FNR_nucleotide-bd"/>
</dbReference>
<evidence type="ECO:0000313" key="14">
    <source>
        <dbReference type="EMBL" id="UOG76741.1"/>
    </source>
</evidence>
<evidence type="ECO:0000256" key="5">
    <source>
        <dbReference type="ARBA" id="ARBA00022630"/>
    </source>
</evidence>
<dbReference type="PIRSF" id="PIRSF000207">
    <property type="entry name" value="SiR-FP_CysJ"/>
    <property type="match status" value="1"/>
</dbReference>
<evidence type="ECO:0000256" key="8">
    <source>
        <dbReference type="ARBA" id="ARBA00022857"/>
    </source>
</evidence>
<keyword evidence="9" id="KW-0249">Electron transport</keyword>
<feature type="domain" description="FAD-binding FR-type" evidence="13">
    <location>
        <begin position="273"/>
        <end position="488"/>
    </location>
</feature>
<reference evidence="14 15" key="1">
    <citation type="submission" date="2022-03" db="EMBL/GenBank/DDBJ databases">
        <title>Hymenobactersp. isolated from the air.</title>
        <authorList>
            <person name="Won M."/>
            <person name="Kwon S.-W."/>
        </authorList>
    </citation>
    <scope>NUCLEOTIDE SEQUENCE [LARGE SCALE GENOMIC DNA]</scope>
    <source>
        <strain evidence="14 15">KACC 21982</strain>
    </source>
</reference>
<sequence>MPTPSSSSLPIGLDDKALNELTANLTNQQLLWLSGYLYGRAAEPAQQPVAANSPAATIAAPAAAQPAPTAAAPSRLTILYGSQTGNSKKVALQTAEAARQRGLEPTVRDMNDYPTRALASEQQLLVITSTQGEGEPPIAAEDLHQFLLGPRAPKLPALRYSVLALGDKSYLQFCQTGIEFDERLAALGAQRLADRVECDVEFQESAAQWADRVLDVLAQEVATAAPEVGPSTGAALAQAAAVSLNGGSQADLSAFRVASSPVPAPKPAVQHEDVQFDAPLLEKIQLNGRGSAKETYHLEFSLEGSGLQYEPGDALMVQPTNRPELVADVVKAARLDATAPVQLKGVELDLTTALTEHLELSVLTRDVLERYAALAPQYSELREALLGTTQLQAFLYGRDIVDLLTHFPIDLSAQHLAAVLRPLPARAYSIASSPLAHPDEVHLTVGAVRYEAHGRQKHGACSVYQADHLAIGDTARVWVDRNEYFKLPQNPATDIIMVGPGTGVAPFRSFVAERAESGAPGRNWLFFGNPEFTTDFLYQTEWQQHLKQGSLARLDLAFSRDQAEKIYVQHRLLEQAPQVFKWLEDGAYFYVCGDKNRMAADVRKALLTIIEQQSGQDADYAADYLKQLKKSRRYLEDVY</sequence>
<dbReference type="Gene3D" id="3.40.50.360">
    <property type="match status" value="1"/>
</dbReference>
<dbReference type="InterPro" id="IPR001709">
    <property type="entry name" value="Flavoprot_Pyr_Nucl_cyt_Rdtase"/>
</dbReference>
<dbReference type="SUPFAM" id="SSF52343">
    <property type="entry name" value="Ferredoxin reductase-like, C-terminal NADP-linked domain"/>
    <property type="match status" value="1"/>
</dbReference>
<dbReference type="InterPro" id="IPR001433">
    <property type="entry name" value="OxRdtase_FAD/NAD-bd"/>
</dbReference>
<comment type="cofactor">
    <cofactor evidence="2">
        <name>FAD</name>
        <dbReference type="ChEBI" id="CHEBI:57692"/>
    </cofactor>
</comment>
<dbReference type="InterPro" id="IPR029039">
    <property type="entry name" value="Flavoprotein-like_sf"/>
</dbReference>
<dbReference type="Gene3D" id="3.40.50.80">
    <property type="entry name" value="Nucleotide-binding domain of ferredoxin-NADP reductase (FNR) module"/>
    <property type="match status" value="1"/>
</dbReference>
<evidence type="ECO:0000256" key="3">
    <source>
        <dbReference type="ARBA" id="ARBA00022448"/>
    </source>
</evidence>
<evidence type="ECO:0000256" key="7">
    <source>
        <dbReference type="ARBA" id="ARBA00022827"/>
    </source>
</evidence>
<dbReference type="PANTHER" id="PTHR19384:SF128">
    <property type="entry name" value="NADPH OXIDOREDUCTASE A"/>
    <property type="match status" value="1"/>
</dbReference>
<evidence type="ECO:0000256" key="10">
    <source>
        <dbReference type="ARBA" id="ARBA00023002"/>
    </source>
</evidence>
<protein>
    <submittedName>
        <fullName evidence="14">Flavodoxin domain-containing protein</fullName>
    </submittedName>
</protein>
<evidence type="ECO:0000256" key="6">
    <source>
        <dbReference type="ARBA" id="ARBA00022643"/>
    </source>
</evidence>
<dbReference type="Gene3D" id="1.20.990.10">
    <property type="entry name" value="NADPH-cytochrome p450 Reductase, Chain A, domain 3"/>
    <property type="match status" value="1"/>
</dbReference>
<dbReference type="PANTHER" id="PTHR19384">
    <property type="entry name" value="NITRIC OXIDE SYNTHASE-RELATED"/>
    <property type="match status" value="1"/>
</dbReference>
<dbReference type="PRINTS" id="PR00371">
    <property type="entry name" value="FPNCR"/>
</dbReference>
<evidence type="ECO:0000313" key="15">
    <source>
        <dbReference type="Proteomes" id="UP000831113"/>
    </source>
</evidence>
<dbReference type="InterPro" id="IPR010199">
    <property type="entry name" value="CysJ"/>
</dbReference>
<evidence type="ECO:0000256" key="11">
    <source>
        <dbReference type="ARBA" id="ARBA00023192"/>
    </source>
</evidence>
<keyword evidence="6" id="KW-0288">FMN</keyword>
<evidence type="ECO:0000256" key="2">
    <source>
        <dbReference type="ARBA" id="ARBA00001974"/>
    </source>
</evidence>
<dbReference type="PROSITE" id="PS50902">
    <property type="entry name" value="FLAVODOXIN_LIKE"/>
    <property type="match status" value="1"/>
</dbReference>
<comment type="cofactor">
    <cofactor evidence="1">
        <name>FMN</name>
        <dbReference type="ChEBI" id="CHEBI:58210"/>
    </cofactor>
</comment>
<keyword evidence="4" id="KW-0028">Amino-acid biosynthesis</keyword>
<dbReference type="RefSeq" id="WP_243801900.1">
    <property type="nucleotide sequence ID" value="NZ_CP094669.1"/>
</dbReference>
<dbReference type="InterPro" id="IPR008254">
    <property type="entry name" value="Flavodoxin/NO_synth"/>
</dbReference>
<dbReference type="CDD" id="cd06199">
    <property type="entry name" value="SiR"/>
    <property type="match status" value="1"/>
</dbReference>
<keyword evidence="7" id="KW-0274">FAD</keyword>
<feature type="domain" description="Flavodoxin-like" evidence="12">
    <location>
        <begin position="76"/>
        <end position="214"/>
    </location>
</feature>
<dbReference type="Pfam" id="PF00667">
    <property type="entry name" value="FAD_binding_1"/>
    <property type="match status" value="1"/>
</dbReference>
<dbReference type="SUPFAM" id="SSF52218">
    <property type="entry name" value="Flavoproteins"/>
    <property type="match status" value="1"/>
</dbReference>
<keyword evidence="15" id="KW-1185">Reference proteome</keyword>
<dbReference type="Proteomes" id="UP000831113">
    <property type="component" value="Chromosome"/>
</dbReference>
<evidence type="ECO:0000256" key="9">
    <source>
        <dbReference type="ARBA" id="ARBA00022982"/>
    </source>
</evidence>
<keyword evidence="5" id="KW-0285">Flavoprotein</keyword>
<evidence type="ECO:0000259" key="12">
    <source>
        <dbReference type="PROSITE" id="PS50902"/>
    </source>
</evidence>
<name>A0ABY4D365_9BACT</name>
<proteinExistence type="predicted"/>